<protein>
    <submittedName>
        <fullName evidence="1">Uncharacterized protein</fullName>
    </submittedName>
</protein>
<dbReference type="Proteomes" id="UP000005707">
    <property type="component" value="Unassembled WGS sequence"/>
</dbReference>
<reference evidence="1 2" key="1">
    <citation type="journal article" date="2011" name="J. Bacteriol.">
        <title>Genome sequence of Haloplasma contractile, an unusual contractile bacterium from a deep-sea anoxic brine lake.</title>
        <authorList>
            <person name="Antunes A."/>
            <person name="Alam I."/>
            <person name="El Dorry H."/>
            <person name="Siam R."/>
            <person name="Robertson A."/>
            <person name="Bajic V.B."/>
            <person name="Stingl U."/>
        </authorList>
    </citation>
    <scope>NUCLEOTIDE SEQUENCE [LARGE SCALE GENOMIC DNA]</scope>
    <source>
        <strain evidence="1 2">SSD-17B</strain>
    </source>
</reference>
<comment type="caution">
    <text evidence="1">The sequence shown here is derived from an EMBL/GenBank/DDBJ whole genome shotgun (WGS) entry which is preliminary data.</text>
</comment>
<evidence type="ECO:0000313" key="1">
    <source>
        <dbReference type="EMBL" id="ERJ11077.1"/>
    </source>
</evidence>
<proteinExistence type="predicted"/>
<gene>
    <name evidence="1" type="ORF">HLPCO_002898</name>
</gene>
<organism evidence="1 2">
    <name type="scientific">Haloplasma contractile SSD-17B</name>
    <dbReference type="NCBI Taxonomy" id="1033810"/>
    <lineage>
        <taxon>Bacteria</taxon>
        <taxon>Bacillati</taxon>
        <taxon>Mycoplasmatota</taxon>
        <taxon>Mollicutes</taxon>
        <taxon>Haloplasmatales</taxon>
        <taxon>Haloplasmataceae</taxon>
        <taxon>Haloplasma</taxon>
    </lineage>
</organism>
<keyword evidence="2" id="KW-1185">Reference proteome</keyword>
<reference evidence="1 2" key="2">
    <citation type="journal article" date="2013" name="PLoS ONE">
        <title>INDIGO - INtegrated Data Warehouse of MIcrobial GenOmes with Examples from the Red Sea Extremophiles.</title>
        <authorList>
            <person name="Alam I."/>
            <person name="Antunes A."/>
            <person name="Kamau A.A."/>
            <person name="Ba Alawi W."/>
            <person name="Kalkatawi M."/>
            <person name="Stingl U."/>
            <person name="Bajic V.B."/>
        </authorList>
    </citation>
    <scope>NUCLEOTIDE SEQUENCE [LARGE SCALE GENOMIC DNA]</scope>
    <source>
        <strain evidence="1 2">SSD-17B</strain>
    </source>
</reference>
<dbReference type="InParanoid" id="U2DR75"/>
<accession>U2DR75</accession>
<dbReference type="AlphaFoldDB" id="U2DR75"/>
<dbReference type="RefSeq" id="WP_008824772.1">
    <property type="nucleotide sequence ID" value="NZ_AFNU02000017.1"/>
</dbReference>
<dbReference type="EMBL" id="AFNU02000017">
    <property type="protein sequence ID" value="ERJ11077.1"/>
    <property type="molecule type" value="Genomic_DNA"/>
</dbReference>
<evidence type="ECO:0000313" key="2">
    <source>
        <dbReference type="Proteomes" id="UP000005707"/>
    </source>
</evidence>
<sequence length="97" mass="11215">MSNKMISSEIEVEAFLKEMKEIIDSVPFNVATDLEILPKKRMQSPIDPYTTVNTLLELNFDKNDVVNEFLLLDKSEYIETFIDNKHSSLPPFLHLVV</sequence>
<dbReference type="OrthoDB" id="2048783at2"/>
<name>U2DR75_9MOLU</name>